<comment type="caution">
    <text evidence="1">The sequence shown here is derived from an EMBL/GenBank/DDBJ whole genome shotgun (WGS) entry which is preliminary data.</text>
</comment>
<dbReference type="EMBL" id="LXQA011195599">
    <property type="protein sequence ID" value="MCI88538.1"/>
    <property type="molecule type" value="Genomic_DNA"/>
</dbReference>
<feature type="non-terminal residue" evidence="1">
    <location>
        <position position="60"/>
    </location>
</feature>
<name>A0A392VJF5_9FABA</name>
<accession>A0A392VJF5</accession>
<evidence type="ECO:0000313" key="2">
    <source>
        <dbReference type="Proteomes" id="UP000265520"/>
    </source>
</evidence>
<reference evidence="1 2" key="1">
    <citation type="journal article" date="2018" name="Front. Plant Sci.">
        <title>Red Clover (Trifolium pratense) and Zigzag Clover (T. medium) - A Picture of Genomic Similarities and Differences.</title>
        <authorList>
            <person name="Dluhosova J."/>
            <person name="Istvanek J."/>
            <person name="Nedelnik J."/>
            <person name="Repkova J."/>
        </authorList>
    </citation>
    <scope>NUCLEOTIDE SEQUENCE [LARGE SCALE GENOMIC DNA]</scope>
    <source>
        <strain evidence="2">cv. 10/8</strain>
        <tissue evidence="1">Leaf</tissue>
    </source>
</reference>
<proteinExistence type="predicted"/>
<dbReference type="Proteomes" id="UP000265520">
    <property type="component" value="Unassembled WGS sequence"/>
</dbReference>
<sequence>METSLDLVDEVREAAHLREFSVKRRAARKYDSKVIPREFKEGDLVLKRPMKRDKGGKLAP</sequence>
<keyword evidence="2" id="KW-1185">Reference proteome</keyword>
<evidence type="ECO:0000313" key="1">
    <source>
        <dbReference type="EMBL" id="MCI88538.1"/>
    </source>
</evidence>
<dbReference type="AlphaFoldDB" id="A0A392VJF5"/>
<protein>
    <submittedName>
        <fullName evidence="1">Gag-pol polyprotein</fullName>
    </submittedName>
</protein>
<organism evidence="1 2">
    <name type="scientific">Trifolium medium</name>
    <dbReference type="NCBI Taxonomy" id="97028"/>
    <lineage>
        <taxon>Eukaryota</taxon>
        <taxon>Viridiplantae</taxon>
        <taxon>Streptophyta</taxon>
        <taxon>Embryophyta</taxon>
        <taxon>Tracheophyta</taxon>
        <taxon>Spermatophyta</taxon>
        <taxon>Magnoliopsida</taxon>
        <taxon>eudicotyledons</taxon>
        <taxon>Gunneridae</taxon>
        <taxon>Pentapetalae</taxon>
        <taxon>rosids</taxon>
        <taxon>fabids</taxon>
        <taxon>Fabales</taxon>
        <taxon>Fabaceae</taxon>
        <taxon>Papilionoideae</taxon>
        <taxon>50 kb inversion clade</taxon>
        <taxon>NPAAA clade</taxon>
        <taxon>Hologalegina</taxon>
        <taxon>IRL clade</taxon>
        <taxon>Trifolieae</taxon>
        <taxon>Trifolium</taxon>
    </lineage>
</organism>